<evidence type="ECO:0000259" key="2">
    <source>
        <dbReference type="Pfam" id="PF13340"/>
    </source>
</evidence>
<evidence type="ECO:0000313" key="4">
    <source>
        <dbReference type="Proteomes" id="UP001595952"/>
    </source>
</evidence>
<dbReference type="InterPro" id="IPR025161">
    <property type="entry name" value="IS402-like_dom"/>
</dbReference>
<feature type="domain" description="Insertion element IS402-like" evidence="2">
    <location>
        <begin position="15"/>
        <end position="91"/>
    </location>
</feature>
<feature type="domain" description="Transposase IS4-like" evidence="1">
    <location>
        <begin position="110"/>
        <end position="267"/>
    </location>
</feature>
<dbReference type="RefSeq" id="WP_380060729.1">
    <property type="nucleotide sequence ID" value="NZ_JBHSEI010000002.1"/>
</dbReference>
<dbReference type="Pfam" id="PF01609">
    <property type="entry name" value="DDE_Tnp_1"/>
    <property type="match status" value="1"/>
</dbReference>
<sequence length="276" mass="31113">MKRHHPLPNLTALVPDDLWTLICPLFPPQSPRPKGGRPLLDDRSTLAGIVYVLTTGIQWRFLPTQLGFGSPSTCRRRLHTWQAEGIWQKIHTALLNHLASHDKLDWSRCSVDSASIAAPLGGTETGPNPTDRGKLGTKRHLLVDGNGVPLAVLLSAANVHDSRMLEAVVDAVSPVKNGRPGRPRFRPDKLHADKAYDMRRCRYALCLRGVVPRIARRGVESSTSLGTVRWRVERTLAWLVRFRRLQTRYERRADLHLAFTFLACALLCYRRVTGRF</sequence>
<organism evidence="3 4">
    <name type="scientific">Deinococcus hohokamensis</name>
    <dbReference type="NCBI Taxonomy" id="309883"/>
    <lineage>
        <taxon>Bacteria</taxon>
        <taxon>Thermotogati</taxon>
        <taxon>Deinococcota</taxon>
        <taxon>Deinococci</taxon>
        <taxon>Deinococcales</taxon>
        <taxon>Deinococcaceae</taxon>
        <taxon>Deinococcus</taxon>
    </lineage>
</organism>
<dbReference type="Proteomes" id="UP001595952">
    <property type="component" value="Unassembled WGS sequence"/>
</dbReference>
<evidence type="ECO:0000259" key="1">
    <source>
        <dbReference type="Pfam" id="PF01609"/>
    </source>
</evidence>
<keyword evidence="4" id="KW-1185">Reference proteome</keyword>
<comment type="caution">
    <text evidence="3">The sequence shown here is derived from an EMBL/GenBank/DDBJ whole genome shotgun (WGS) entry which is preliminary data.</text>
</comment>
<dbReference type="InterPro" id="IPR002559">
    <property type="entry name" value="Transposase_11"/>
</dbReference>
<accession>A0ABV9I5S5</accession>
<proteinExistence type="predicted"/>
<protein>
    <submittedName>
        <fullName evidence="3">IS5 family transposase</fullName>
    </submittedName>
</protein>
<dbReference type="NCBIfam" id="NF033580">
    <property type="entry name" value="transpos_IS5_3"/>
    <property type="match status" value="1"/>
</dbReference>
<gene>
    <name evidence="3" type="ORF">ACFO0D_04980</name>
</gene>
<dbReference type="PANTHER" id="PTHR30007">
    <property type="entry name" value="PHP DOMAIN PROTEIN"/>
    <property type="match status" value="1"/>
</dbReference>
<reference evidence="4" key="1">
    <citation type="journal article" date="2019" name="Int. J. Syst. Evol. Microbiol.">
        <title>The Global Catalogue of Microorganisms (GCM) 10K type strain sequencing project: providing services to taxonomists for standard genome sequencing and annotation.</title>
        <authorList>
            <consortium name="The Broad Institute Genomics Platform"/>
            <consortium name="The Broad Institute Genome Sequencing Center for Infectious Disease"/>
            <person name="Wu L."/>
            <person name="Ma J."/>
        </authorList>
    </citation>
    <scope>NUCLEOTIDE SEQUENCE [LARGE SCALE GENOMIC DNA]</scope>
    <source>
        <strain evidence="4">CCUG 55995</strain>
    </source>
</reference>
<dbReference type="PANTHER" id="PTHR30007:SF1">
    <property type="entry name" value="BLR1914 PROTEIN"/>
    <property type="match status" value="1"/>
</dbReference>
<dbReference type="EMBL" id="JBHSEI010000002">
    <property type="protein sequence ID" value="MFC4637694.1"/>
    <property type="molecule type" value="Genomic_DNA"/>
</dbReference>
<name>A0ABV9I5S5_9DEIO</name>
<evidence type="ECO:0000313" key="3">
    <source>
        <dbReference type="EMBL" id="MFC4637694.1"/>
    </source>
</evidence>
<dbReference type="Pfam" id="PF13340">
    <property type="entry name" value="DUF4096"/>
    <property type="match status" value="1"/>
</dbReference>